<dbReference type="Proteomes" id="UP000001784">
    <property type="component" value="Chromosome"/>
</dbReference>
<dbReference type="GO" id="GO:0071281">
    <property type="term" value="P:cellular response to iron ion"/>
    <property type="evidence" value="ECO:0007669"/>
    <property type="project" value="TreeGrafter"/>
</dbReference>
<dbReference type="eggNOG" id="COG0614">
    <property type="taxonomic scope" value="Bacteria"/>
</dbReference>
<name>A0LK62_SYNFM</name>
<dbReference type="KEGG" id="sfu:Sfum_2132"/>
<evidence type="ECO:0000313" key="4">
    <source>
        <dbReference type="EMBL" id="ABK17814.1"/>
    </source>
</evidence>
<dbReference type="Pfam" id="PF01497">
    <property type="entry name" value="Peripla_BP_2"/>
    <property type="match status" value="1"/>
</dbReference>
<sequence precursor="true">MKPFRWILAFLLVASILHTRAGAVQITDDLGTTVTLSQSAGRIISLYGAFAEMLYAVGAGSRLAARTQADAYPPEILKLPSVGTHMKPNFEMIIGFKPDLVIQSASRREEMPDMERLSGAGIPVAVFAPKSFEDIFSTMERLGVLTGCEGEAGAAVARMKQRLARVQAKLAGVEKRRRVFFEVRAEPLTGAGRGSIVQQILAAAGAENVLRSEKAIVQYSLEALLLDDPDVYVMQRGPMNRNPAELAARAHFDRLRCVKEGKIVPVDEFIFSRPGPRCVEAVEQLAAALYPTIFDEGGR</sequence>
<protein>
    <submittedName>
        <fullName evidence="4">Periplasmic binding protein</fullName>
    </submittedName>
</protein>
<dbReference type="RefSeq" id="WP_011698983.1">
    <property type="nucleotide sequence ID" value="NC_008554.1"/>
</dbReference>
<dbReference type="Gene3D" id="3.40.50.1980">
    <property type="entry name" value="Nitrogenase molybdenum iron protein domain"/>
    <property type="match status" value="2"/>
</dbReference>
<dbReference type="InterPro" id="IPR050902">
    <property type="entry name" value="ABC_Transporter_SBP"/>
</dbReference>
<keyword evidence="5" id="KW-1185">Reference proteome</keyword>
<dbReference type="FunCoup" id="A0LK62">
    <property type="interactions" value="169"/>
</dbReference>
<evidence type="ECO:0000256" key="1">
    <source>
        <dbReference type="ARBA" id="ARBA00022729"/>
    </source>
</evidence>
<dbReference type="NCBIfam" id="NF038402">
    <property type="entry name" value="TroA_like"/>
    <property type="match status" value="1"/>
</dbReference>
<dbReference type="InParanoid" id="A0LK62"/>
<gene>
    <name evidence="4" type="ordered locus">Sfum_2132</name>
</gene>
<accession>A0LK62</accession>
<feature type="chain" id="PRO_5002626237" evidence="2">
    <location>
        <begin position="24"/>
        <end position="299"/>
    </location>
</feature>
<dbReference type="InterPro" id="IPR054828">
    <property type="entry name" value="Vit_B12_bind_prot"/>
</dbReference>
<keyword evidence="1 2" id="KW-0732">Signal</keyword>
<proteinExistence type="predicted"/>
<feature type="signal peptide" evidence="2">
    <location>
        <begin position="1"/>
        <end position="23"/>
    </location>
</feature>
<dbReference type="AlphaFoldDB" id="A0LK62"/>
<dbReference type="SUPFAM" id="SSF53807">
    <property type="entry name" value="Helical backbone' metal receptor"/>
    <property type="match status" value="1"/>
</dbReference>
<feature type="domain" description="Fe/B12 periplasmic-binding" evidence="3">
    <location>
        <begin position="42"/>
        <end position="293"/>
    </location>
</feature>
<dbReference type="PROSITE" id="PS50983">
    <property type="entry name" value="FE_B12_PBP"/>
    <property type="match status" value="1"/>
</dbReference>
<dbReference type="EMBL" id="CP000478">
    <property type="protein sequence ID" value="ABK17814.1"/>
    <property type="molecule type" value="Genomic_DNA"/>
</dbReference>
<reference evidence="4 5" key="1">
    <citation type="submission" date="2006-10" db="EMBL/GenBank/DDBJ databases">
        <title>Complete sequence of Syntrophobacter fumaroxidans MPOB.</title>
        <authorList>
            <consortium name="US DOE Joint Genome Institute"/>
            <person name="Copeland A."/>
            <person name="Lucas S."/>
            <person name="Lapidus A."/>
            <person name="Barry K."/>
            <person name="Detter J.C."/>
            <person name="Glavina del Rio T."/>
            <person name="Hammon N."/>
            <person name="Israni S."/>
            <person name="Pitluck S."/>
            <person name="Goltsman E.G."/>
            <person name="Martinez M."/>
            <person name="Schmutz J."/>
            <person name="Larimer F."/>
            <person name="Land M."/>
            <person name="Hauser L."/>
            <person name="Kyrpides N."/>
            <person name="Kim E."/>
            <person name="Boone D.R."/>
            <person name="Brockman F."/>
            <person name="Culley D."/>
            <person name="Ferry J."/>
            <person name="Gunsalus R."/>
            <person name="McInerney M.J."/>
            <person name="Morrison M."/>
            <person name="Plugge C."/>
            <person name="Rohlin L."/>
            <person name="Scholten J."/>
            <person name="Sieber J."/>
            <person name="Stams A.J.M."/>
            <person name="Worm P."/>
            <person name="Henstra A.M."/>
            <person name="Richardson P."/>
        </authorList>
    </citation>
    <scope>NUCLEOTIDE SEQUENCE [LARGE SCALE GENOMIC DNA]</scope>
    <source>
        <strain evidence="5">DSM 10017 / MPOB</strain>
    </source>
</reference>
<evidence type="ECO:0000259" key="3">
    <source>
        <dbReference type="PROSITE" id="PS50983"/>
    </source>
</evidence>
<evidence type="ECO:0000313" key="5">
    <source>
        <dbReference type="Proteomes" id="UP000001784"/>
    </source>
</evidence>
<dbReference type="STRING" id="335543.Sfum_2132"/>
<dbReference type="PANTHER" id="PTHR30535">
    <property type="entry name" value="VITAMIN B12-BINDING PROTEIN"/>
    <property type="match status" value="1"/>
</dbReference>
<dbReference type="PANTHER" id="PTHR30535:SF34">
    <property type="entry name" value="MOLYBDATE-BINDING PROTEIN MOLA"/>
    <property type="match status" value="1"/>
</dbReference>
<organism evidence="4 5">
    <name type="scientific">Syntrophobacter fumaroxidans (strain DSM 10017 / MPOB)</name>
    <dbReference type="NCBI Taxonomy" id="335543"/>
    <lineage>
        <taxon>Bacteria</taxon>
        <taxon>Pseudomonadati</taxon>
        <taxon>Thermodesulfobacteriota</taxon>
        <taxon>Syntrophobacteria</taxon>
        <taxon>Syntrophobacterales</taxon>
        <taxon>Syntrophobacteraceae</taxon>
        <taxon>Syntrophobacter</taxon>
    </lineage>
</organism>
<dbReference type="HOGENOM" id="CLU_038034_2_5_7"/>
<evidence type="ECO:0000256" key="2">
    <source>
        <dbReference type="SAM" id="SignalP"/>
    </source>
</evidence>
<dbReference type="InterPro" id="IPR002491">
    <property type="entry name" value="ABC_transptr_periplasmic_BD"/>
</dbReference>